<dbReference type="AlphaFoldDB" id="A0A8J3ZM09"/>
<reference evidence="2" key="1">
    <citation type="submission" date="2021-01" db="EMBL/GenBank/DDBJ databases">
        <title>Whole genome shotgun sequence of Virgisporangium aurantiacum NBRC 16421.</title>
        <authorList>
            <person name="Komaki H."/>
            <person name="Tamura T."/>
        </authorList>
    </citation>
    <scope>NUCLEOTIDE SEQUENCE</scope>
    <source>
        <strain evidence="2">NBRC 16421</strain>
    </source>
</reference>
<protein>
    <submittedName>
        <fullName evidence="2">Uncharacterized protein</fullName>
    </submittedName>
</protein>
<organism evidence="2 3">
    <name type="scientific">Virgisporangium aurantiacum</name>
    <dbReference type="NCBI Taxonomy" id="175570"/>
    <lineage>
        <taxon>Bacteria</taxon>
        <taxon>Bacillati</taxon>
        <taxon>Actinomycetota</taxon>
        <taxon>Actinomycetes</taxon>
        <taxon>Micromonosporales</taxon>
        <taxon>Micromonosporaceae</taxon>
        <taxon>Virgisporangium</taxon>
    </lineage>
</organism>
<feature type="compositionally biased region" description="Low complexity" evidence="1">
    <location>
        <begin position="20"/>
        <end position="31"/>
    </location>
</feature>
<keyword evidence="3" id="KW-1185">Reference proteome</keyword>
<sequence length="88" mass="9416">MSHRCSRSPGTWQGGETGCGSSPAPDSPDGSETPTPAAVRHAVRTVLDDPKYRNAARRIATTRGAHHLTDIVDEVIAHNERPAAHKQP</sequence>
<evidence type="ECO:0000256" key="1">
    <source>
        <dbReference type="SAM" id="MobiDB-lite"/>
    </source>
</evidence>
<gene>
    <name evidence="2" type="ORF">Vau01_113910</name>
</gene>
<comment type="caution">
    <text evidence="2">The sequence shown here is derived from an EMBL/GenBank/DDBJ whole genome shotgun (WGS) entry which is preliminary data.</text>
</comment>
<dbReference type="SUPFAM" id="SSF53756">
    <property type="entry name" value="UDP-Glycosyltransferase/glycogen phosphorylase"/>
    <property type="match status" value="1"/>
</dbReference>
<name>A0A8J3ZM09_9ACTN</name>
<evidence type="ECO:0000313" key="2">
    <source>
        <dbReference type="EMBL" id="GIJ63875.1"/>
    </source>
</evidence>
<feature type="region of interest" description="Disordered" evidence="1">
    <location>
        <begin position="1"/>
        <end position="39"/>
    </location>
</feature>
<accession>A0A8J3ZM09</accession>
<dbReference type="Proteomes" id="UP000612585">
    <property type="component" value="Unassembled WGS sequence"/>
</dbReference>
<proteinExistence type="predicted"/>
<dbReference type="EMBL" id="BOPG01000103">
    <property type="protein sequence ID" value="GIJ63875.1"/>
    <property type="molecule type" value="Genomic_DNA"/>
</dbReference>
<dbReference type="Gene3D" id="3.40.50.2000">
    <property type="entry name" value="Glycogen Phosphorylase B"/>
    <property type="match status" value="1"/>
</dbReference>
<evidence type="ECO:0000313" key="3">
    <source>
        <dbReference type="Proteomes" id="UP000612585"/>
    </source>
</evidence>